<organism evidence="3 4">
    <name type="scientific">Globisporangium ultimum (strain ATCC 200006 / CBS 805.95 / DAOM BR144)</name>
    <name type="common">Pythium ultimum</name>
    <dbReference type="NCBI Taxonomy" id="431595"/>
    <lineage>
        <taxon>Eukaryota</taxon>
        <taxon>Sar</taxon>
        <taxon>Stramenopiles</taxon>
        <taxon>Oomycota</taxon>
        <taxon>Peronosporomycetes</taxon>
        <taxon>Pythiales</taxon>
        <taxon>Pythiaceae</taxon>
        <taxon>Globisporangium</taxon>
    </lineage>
</organism>
<feature type="domain" description="TOG" evidence="2">
    <location>
        <begin position="1302"/>
        <end position="1532"/>
    </location>
</feature>
<feature type="region of interest" description="Disordered" evidence="1">
    <location>
        <begin position="956"/>
        <end position="1016"/>
    </location>
</feature>
<feature type="compositionally biased region" description="Polar residues" evidence="1">
    <location>
        <begin position="715"/>
        <end position="730"/>
    </location>
</feature>
<dbReference type="InterPro" id="IPR024395">
    <property type="entry name" value="CLASP_N_dom"/>
</dbReference>
<dbReference type="InterPro" id="IPR016024">
    <property type="entry name" value="ARM-type_fold"/>
</dbReference>
<dbReference type="SMART" id="SM01349">
    <property type="entry name" value="TOG"/>
    <property type="match status" value="2"/>
</dbReference>
<dbReference type="HOGENOM" id="CLU_005554_0_0_1"/>
<name>K3WG45_GLOUD</name>
<dbReference type="GO" id="GO:0000226">
    <property type="term" value="P:microtubule cytoskeleton organization"/>
    <property type="evidence" value="ECO:0007669"/>
    <property type="project" value="TreeGrafter"/>
</dbReference>
<feature type="compositionally biased region" description="Basic and acidic residues" evidence="1">
    <location>
        <begin position="611"/>
        <end position="637"/>
    </location>
</feature>
<dbReference type="PANTHER" id="PTHR21567:SF87">
    <property type="entry name" value="CRESCERIN-LIKE PROTEIN CHE-12"/>
    <property type="match status" value="1"/>
</dbReference>
<feature type="region of interest" description="Disordered" evidence="1">
    <location>
        <begin position="608"/>
        <end position="693"/>
    </location>
</feature>
<feature type="compositionally biased region" description="Polar residues" evidence="1">
    <location>
        <begin position="787"/>
        <end position="824"/>
    </location>
</feature>
<dbReference type="PANTHER" id="PTHR21567">
    <property type="entry name" value="CLASP"/>
    <property type="match status" value="1"/>
</dbReference>
<evidence type="ECO:0000313" key="3">
    <source>
        <dbReference type="EnsemblProtists" id="PYU1_T003936"/>
    </source>
</evidence>
<feature type="compositionally biased region" description="Low complexity" evidence="1">
    <location>
        <begin position="275"/>
        <end position="298"/>
    </location>
</feature>
<feature type="region of interest" description="Disordered" evidence="1">
    <location>
        <begin position="99"/>
        <end position="120"/>
    </location>
</feature>
<feature type="compositionally biased region" description="Low complexity" evidence="1">
    <location>
        <begin position="978"/>
        <end position="989"/>
    </location>
</feature>
<dbReference type="eggNOG" id="KOG2933">
    <property type="taxonomic scope" value="Eukaryota"/>
</dbReference>
<reference evidence="4" key="1">
    <citation type="journal article" date="2010" name="Genome Biol.">
        <title>Genome sequence of the necrotrophic plant pathogen Pythium ultimum reveals original pathogenicity mechanisms and effector repertoire.</title>
        <authorList>
            <person name="Levesque C.A."/>
            <person name="Brouwer H."/>
            <person name="Cano L."/>
            <person name="Hamilton J.P."/>
            <person name="Holt C."/>
            <person name="Huitema E."/>
            <person name="Raffaele S."/>
            <person name="Robideau G.P."/>
            <person name="Thines M."/>
            <person name="Win J."/>
            <person name="Zerillo M.M."/>
            <person name="Beakes G.W."/>
            <person name="Boore J.L."/>
            <person name="Busam D."/>
            <person name="Dumas B."/>
            <person name="Ferriera S."/>
            <person name="Fuerstenberg S.I."/>
            <person name="Gachon C.M."/>
            <person name="Gaulin E."/>
            <person name="Govers F."/>
            <person name="Grenville-Briggs L."/>
            <person name="Horner N."/>
            <person name="Hostetler J."/>
            <person name="Jiang R.H."/>
            <person name="Johnson J."/>
            <person name="Krajaejun T."/>
            <person name="Lin H."/>
            <person name="Meijer H.J."/>
            <person name="Moore B."/>
            <person name="Morris P."/>
            <person name="Phuntmart V."/>
            <person name="Puiu D."/>
            <person name="Shetty J."/>
            <person name="Stajich J.E."/>
            <person name="Tripathy S."/>
            <person name="Wawra S."/>
            <person name="van West P."/>
            <person name="Whitty B.R."/>
            <person name="Coutinho P.M."/>
            <person name="Henrissat B."/>
            <person name="Martin F."/>
            <person name="Thomas P.D."/>
            <person name="Tyler B.M."/>
            <person name="De Vries R.P."/>
            <person name="Kamoun S."/>
            <person name="Yandell M."/>
            <person name="Tisserat N."/>
            <person name="Buell C.R."/>
        </authorList>
    </citation>
    <scope>NUCLEOTIDE SEQUENCE</scope>
    <source>
        <strain evidence="4">DAOM:BR144</strain>
    </source>
</reference>
<dbReference type="Proteomes" id="UP000019132">
    <property type="component" value="Unassembled WGS sequence"/>
</dbReference>
<feature type="compositionally biased region" description="Basic and acidic residues" evidence="1">
    <location>
        <begin position="764"/>
        <end position="785"/>
    </location>
</feature>
<dbReference type="GO" id="GO:0005881">
    <property type="term" value="C:cytoplasmic microtubule"/>
    <property type="evidence" value="ECO:0007669"/>
    <property type="project" value="TreeGrafter"/>
</dbReference>
<feature type="compositionally biased region" description="Polar residues" evidence="1">
    <location>
        <begin position="299"/>
        <end position="310"/>
    </location>
</feature>
<dbReference type="Pfam" id="PF12348">
    <property type="entry name" value="CLASP_N"/>
    <property type="match status" value="1"/>
</dbReference>
<reference evidence="3" key="3">
    <citation type="submission" date="2015-02" db="UniProtKB">
        <authorList>
            <consortium name="EnsemblProtists"/>
        </authorList>
    </citation>
    <scope>IDENTIFICATION</scope>
    <source>
        <strain evidence="3">DAOM BR144</strain>
    </source>
</reference>
<evidence type="ECO:0000256" key="1">
    <source>
        <dbReference type="SAM" id="MobiDB-lite"/>
    </source>
</evidence>
<dbReference type="Gene3D" id="1.25.10.10">
    <property type="entry name" value="Leucine-rich Repeat Variant"/>
    <property type="match status" value="4"/>
</dbReference>
<feature type="domain" description="TOG" evidence="2">
    <location>
        <begin position="1016"/>
        <end position="1236"/>
    </location>
</feature>
<dbReference type="SUPFAM" id="SSF48371">
    <property type="entry name" value="ARM repeat"/>
    <property type="match status" value="2"/>
</dbReference>
<keyword evidence="4" id="KW-1185">Reference proteome</keyword>
<sequence length="1532" mass="169192">MEVSVVDTLVYQLEDDDAHVRYETLQKLRKIAAVERSHFPVRNPRRFLYCLRRRLADNAPHNALEALRLVSEIMGILGDDIEQILATILPHLIVNLPREERSSSEEEEEADGDTNGHSHQPLMLHEETYQVFRKYAIVSNDLKAVVELLINMGLAHAHASVREACVLVIMRLLDERYYVHPRNKARSNSKTSKNRMDKSLFIALFQALVPILEDPKENVVVAVEEALGKVHLYCGGNAAIVDEIMAFLSAEDRRTLRAHQHHIDEFLDACSANESTTTDTTSPTRMSASSSTSLETSTMANSTPRSSFSSGTQKLHFGFVSDEIVVPLTTSITSNSNSDWKRRSVAVEKLFVASKQVDPTVLHAYIRDLDALFNILVRLLQDADVHLVKRALQIMHVLFYKLSDFQGDGDDSETLQKNWAVAGSYLKKMLPHLVEIGANFAEDEAMEAQHRRLQIREEALKVWILLLLVAQREGFNTAKVLGQSALQVLGRLLGDTSLCVKEMALETAAVLAFVTQCAKLPELLEANLDEYLLNRVDLDALRRRLRRPELPALQANGTFCFQQKASSTSPTTTSIATDMSLSGVSELHMVGGASREFGGAGETYLRHSRSHNIETENLRRSVATHGDRLDNSVRDNADSSGTNSSPSGSPHDSSTETTSSTDAKTGGSLSDRSYFMDQMHSHGGDQSGSNSVTNRVDSVAMADKLAMLKKKTSQLRKSASTKQVPATNTYAGEAGDGREQHGARIRSDMSNQQVVRSHTSPQRYSEHETAERSTDRKPHSKEDTVAVRSSKSSFMGSQQRVSTPKESGQPSPQKLQMLQSSSHDNFARAREDVILKTNPTRTYDDRPIRSQVAKLQPVDDYPDEYYVSPTLNANNDVDVSMPRKVAAPSLATRKRLEAKQRQLEKESVKEEEIHENCTPWIQEEASGDAETSTLAASRPISLATRKRLEAKAKQELNAAANHSVDDNYEDEKPGLTRKSSFVSKAVKSSSTDDKSSRPSAFGNKEPRYLEPHEIKPLANPKQDVGKLLSQLRSDDWEMNFEALNIVRRLAMHHPAFLEDKIHAVTKEILVQVPNLRSTVSKNSLLALDSMCSTFQRAIDPEVDTIISVLIKRCTDSNAFVCELATSSINSVILHCSATKVVNAMAMHLISKAVPIRREVARSMHTLIVSMADQIQSSKDLTMILGIVGKCLEDSNNEVRDTAKQSILYLCCEQRIDAEKLKKMVSQSAKAKVDQVLSGKTKYAPATTTSAGSKVGAATAALTSVSSNTQVTKVSAVAAATANSSSPSVTAAMNVVTRKPPAMVITVDSTVLEVLQKKLESSNWKDRYDALTDTTSFVCMHAKALSESSKIIGLFDSITKRMEDGNSKVNVYALECLEKMIPALENGMELVLSSFVPVLTKNLAANNPKLTALAQSVIQVLCTHLETKLLCQHFAALARHANSRVKPLLIDILDQLAAQNDDKNQFALSRYVLPLALELVKEAKSDVKDANVRLLRSLYANLGTTMLHSVYRQSTAQQEKITSILGISNFAKQ</sequence>
<proteinExistence type="predicted"/>
<dbReference type="EnsemblProtists" id="PYU1_T003936">
    <property type="protein sequence ID" value="PYU1_T003936"/>
    <property type="gene ID" value="PYU1_G003926"/>
</dbReference>
<feature type="compositionally biased region" description="Basic and acidic residues" evidence="1">
    <location>
        <begin position="1004"/>
        <end position="1015"/>
    </location>
</feature>
<dbReference type="EMBL" id="GL376567">
    <property type="status" value="NOT_ANNOTATED_CDS"/>
    <property type="molecule type" value="Genomic_DNA"/>
</dbReference>
<dbReference type="GO" id="GO:0008017">
    <property type="term" value="F:microtubule binding"/>
    <property type="evidence" value="ECO:0007669"/>
    <property type="project" value="TreeGrafter"/>
</dbReference>
<dbReference type="InterPro" id="IPR034085">
    <property type="entry name" value="TOG"/>
</dbReference>
<evidence type="ECO:0000313" key="4">
    <source>
        <dbReference type="Proteomes" id="UP000019132"/>
    </source>
</evidence>
<dbReference type="InterPro" id="IPR011989">
    <property type="entry name" value="ARM-like"/>
</dbReference>
<evidence type="ECO:0000259" key="2">
    <source>
        <dbReference type="SMART" id="SM01349"/>
    </source>
</evidence>
<feature type="region of interest" description="Disordered" evidence="1">
    <location>
        <begin position="711"/>
        <end position="824"/>
    </location>
</feature>
<accession>K3WG45</accession>
<feature type="compositionally biased region" description="Basic and acidic residues" evidence="1">
    <location>
        <begin position="735"/>
        <end position="747"/>
    </location>
</feature>
<dbReference type="InParanoid" id="K3WG45"/>
<reference evidence="4" key="2">
    <citation type="submission" date="2010-04" db="EMBL/GenBank/DDBJ databases">
        <authorList>
            <person name="Buell R."/>
            <person name="Hamilton J."/>
            <person name="Hostetler J."/>
        </authorList>
    </citation>
    <scope>NUCLEOTIDE SEQUENCE [LARGE SCALE GENOMIC DNA]</scope>
    <source>
        <strain evidence="4">DAOM:BR144</strain>
    </source>
</reference>
<feature type="region of interest" description="Disordered" evidence="1">
    <location>
        <begin position="274"/>
        <end position="310"/>
    </location>
</feature>
<feature type="compositionally biased region" description="Low complexity" evidence="1">
    <location>
        <begin position="639"/>
        <end position="661"/>
    </location>
</feature>
<dbReference type="VEuPathDB" id="FungiDB:PYU1_G003926"/>
<protein>
    <recommendedName>
        <fullName evidence="2">TOG domain-containing protein</fullName>
    </recommendedName>
</protein>
<feature type="compositionally biased region" description="Polar residues" evidence="1">
    <location>
        <begin position="748"/>
        <end position="763"/>
    </location>
</feature>